<sequence length="435" mass="47869">MNMADNITFDDGYNQTSFLDGLQSIPNAVLGNDIPITGLPAGYYANNNLTALPTSILPYKLATEFPGQTPRTTAEDFDGFLTQYSLPNTPGAVIPTKKFTTLSGLASAWYVDFMHESSTKDGLYNSLLQEFASALNIQIDSSGNITGGDWQILTGTPTVSPAVNFSASSANNPFIRAFNNFLSTYTYPQSPLSGDLAYYKNFLDQWHSYLSNISLLNTPDSSTPANFQNLISYEAIYKAYAKDPSDEAFKLRLKQFYQEEMSSKGYFMPSQSLADWVTAIRNENNVNMNLELIGSSLAGNSSEKALVLNRIILLLISLIKTLQDVGIAQANRLTYLTKYQNVYTALQTQIPVFLKDGSNPLGGSSTEAGQTRNDLNSSFNGILTDNLRSLRGIQEDNAKKLQSKVNSTNDAVNQQTDMVSTFIQQMQTLLNAILR</sequence>
<gene>
    <name evidence="1" type="ORF">DB44_ER00140</name>
</gene>
<name>A0A0C1JI70_9BACT</name>
<dbReference type="Proteomes" id="UP000031465">
    <property type="component" value="Unassembled WGS sequence"/>
</dbReference>
<comment type="caution">
    <text evidence="1">The sequence shown here is derived from an EMBL/GenBank/DDBJ whole genome shotgun (WGS) entry which is preliminary data.</text>
</comment>
<dbReference type="PATRIC" id="fig|362787.3.peg.1686"/>
<accession>A0A0C1JI70</accession>
<evidence type="ECO:0000313" key="1">
    <source>
        <dbReference type="EMBL" id="KIC71085.1"/>
    </source>
</evidence>
<protein>
    <submittedName>
        <fullName evidence="1">Uncharacterized protein</fullName>
    </submittedName>
</protein>
<dbReference type="AlphaFoldDB" id="A0A0C1JI70"/>
<organism evidence="1 2">
    <name type="scientific">Candidatus Protochlamydia amoebophila</name>
    <dbReference type="NCBI Taxonomy" id="362787"/>
    <lineage>
        <taxon>Bacteria</taxon>
        <taxon>Pseudomonadati</taxon>
        <taxon>Chlamydiota</taxon>
        <taxon>Chlamydiia</taxon>
        <taxon>Parachlamydiales</taxon>
        <taxon>Parachlamydiaceae</taxon>
        <taxon>Candidatus Protochlamydia</taxon>
    </lineage>
</organism>
<reference evidence="1 2" key="1">
    <citation type="journal article" date="2014" name="Mol. Biol. Evol.">
        <title>Massive expansion of Ubiquitination-related gene families within the Chlamydiae.</title>
        <authorList>
            <person name="Domman D."/>
            <person name="Collingro A."/>
            <person name="Lagkouvardos I."/>
            <person name="Gehre L."/>
            <person name="Weinmaier T."/>
            <person name="Rattei T."/>
            <person name="Subtil A."/>
            <person name="Horn M."/>
        </authorList>
    </citation>
    <scope>NUCLEOTIDE SEQUENCE [LARGE SCALE GENOMIC DNA]</scope>
    <source>
        <strain evidence="1 2">EI2</strain>
    </source>
</reference>
<proteinExistence type="predicted"/>
<dbReference type="EMBL" id="JSAN01000115">
    <property type="protein sequence ID" value="KIC71085.1"/>
    <property type="molecule type" value="Genomic_DNA"/>
</dbReference>
<evidence type="ECO:0000313" key="2">
    <source>
        <dbReference type="Proteomes" id="UP000031465"/>
    </source>
</evidence>